<dbReference type="PANTHER" id="PTHR11596">
    <property type="entry name" value="ALKALINE PHOSPHATASE"/>
    <property type="match status" value="1"/>
</dbReference>
<dbReference type="Gene3D" id="3.40.720.10">
    <property type="entry name" value="Alkaline Phosphatase, subunit A"/>
    <property type="match status" value="1"/>
</dbReference>
<dbReference type="InterPro" id="IPR017850">
    <property type="entry name" value="Alkaline_phosphatase_core_sf"/>
</dbReference>
<comment type="cofactor">
    <cofactor evidence="2">
        <name>Zn(2+)</name>
        <dbReference type="ChEBI" id="CHEBI:29105"/>
    </cofactor>
    <text evidence="2">Binds 2 Zn(2+) ions.</text>
</comment>
<dbReference type="SUPFAM" id="SSF53649">
    <property type="entry name" value="Alkaline phosphatase-like"/>
    <property type="match status" value="1"/>
</dbReference>
<organism evidence="3 4">
    <name type="scientific">Polypedilum vanderplanki</name>
    <name type="common">Sleeping chironomid midge</name>
    <dbReference type="NCBI Taxonomy" id="319348"/>
    <lineage>
        <taxon>Eukaryota</taxon>
        <taxon>Metazoa</taxon>
        <taxon>Ecdysozoa</taxon>
        <taxon>Arthropoda</taxon>
        <taxon>Hexapoda</taxon>
        <taxon>Insecta</taxon>
        <taxon>Pterygota</taxon>
        <taxon>Neoptera</taxon>
        <taxon>Endopterygota</taxon>
        <taxon>Diptera</taxon>
        <taxon>Nematocera</taxon>
        <taxon>Chironomoidea</taxon>
        <taxon>Chironomidae</taxon>
        <taxon>Chironominae</taxon>
        <taxon>Polypedilum</taxon>
        <taxon>Polypedilum</taxon>
    </lineage>
</organism>
<dbReference type="Pfam" id="PF00245">
    <property type="entry name" value="Alk_phosphatase"/>
    <property type="match status" value="1"/>
</dbReference>
<feature type="binding site" evidence="2">
    <location>
        <position position="27"/>
    </location>
    <ligand>
        <name>Zn(2+)</name>
        <dbReference type="ChEBI" id="CHEBI:29105"/>
        <label>2</label>
    </ligand>
</feature>
<feature type="binding site" evidence="2">
    <location>
        <position position="28"/>
    </location>
    <ligand>
        <name>Zn(2+)</name>
        <dbReference type="ChEBI" id="CHEBI:29105"/>
        <label>2</label>
    </ligand>
</feature>
<dbReference type="GO" id="GO:0004035">
    <property type="term" value="F:alkaline phosphatase activity"/>
    <property type="evidence" value="ECO:0007669"/>
    <property type="project" value="UniProtKB-EC"/>
</dbReference>
<dbReference type="InterPro" id="IPR001952">
    <property type="entry name" value="Alkaline_phosphatase"/>
</dbReference>
<evidence type="ECO:0000256" key="1">
    <source>
        <dbReference type="ARBA" id="ARBA00012647"/>
    </source>
</evidence>
<evidence type="ECO:0000313" key="3">
    <source>
        <dbReference type="EMBL" id="KAG5683697.1"/>
    </source>
</evidence>
<accession>A0A9J6CN88</accession>
<keyword evidence="2" id="KW-0479">Metal-binding</keyword>
<name>A0A9J6CN88_POLVA</name>
<dbReference type="GO" id="GO:0046872">
    <property type="term" value="F:metal ion binding"/>
    <property type="evidence" value="ECO:0007669"/>
    <property type="project" value="UniProtKB-KW"/>
</dbReference>
<dbReference type="OrthoDB" id="5818554at2759"/>
<evidence type="ECO:0000256" key="2">
    <source>
        <dbReference type="PIRSR" id="PIRSR601952-2"/>
    </source>
</evidence>
<reference evidence="3" key="1">
    <citation type="submission" date="2021-03" db="EMBL/GenBank/DDBJ databases">
        <title>Chromosome level genome of the anhydrobiotic midge Polypedilum vanderplanki.</title>
        <authorList>
            <person name="Yoshida Y."/>
            <person name="Kikawada T."/>
            <person name="Gusev O."/>
        </authorList>
    </citation>
    <scope>NUCLEOTIDE SEQUENCE</scope>
    <source>
        <strain evidence="3">NIAS01</strain>
        <tissue evidence="3">Whole body or cell culture</tissue>
    </source>
</reference>
<proteinExistence type="predicted"/>
<keyword evidence="2" id="KW-0862">Zinc</keyword>
<protein>
    <recommendedName>
        <fullName evidence="1">alkaline phosphatase</fullName>
        <ecNumber evidence="1">3.1.3.1</ecNumber>
    </recommendedName>
</protein>
<comment type="caution">
    <text evidence="3">The sequence shown here is derived from an EMBL/GenBank/DDBJ whole genome shotgun (WGS) entry which is preliminary data.</text>
</comment>
<evidence type="ECO:0000313" key="4">
    <source>
        <dbReference type="Proteomes" id="UP001107558"/>
    </source>
</evidence>
<dbReference type="Proteomes" id="UP001107558">
    <property type="component" value="Chromosome 1"/>
</dbReference>
<sequence>MIEFNNAIETALKKIDMEETLVVVTADHSHTLTLAGYSTRGYDIFKTAGMGDDKLPYFTLSYANGPGYDDHRIGSNRVNASTLNTSSINFQFPATVQLSSETHSAEDVR</sequence>
<dbReference type="PANTHER" id="PTHR11596:SF85">
    <property type="entry name" value="ALKALINE PHOSPHATASE-RELATED"/>
    <property type="match status" value="1"/>
</dbReference>
<feature type="binding site" evidence="2">
    <location>
        <position position="103"/>
    </location>
    <ligand>
        <name>Zn(2+)</name>
        <dbReference type="ChEBI" id="CHEBI:29105"/>
        <label>2</label>
    </ligand>
</feature>
<dbReference type="EC" id="3.1.3.1" evidence="1"/>
<dbReference type="EMBL" id="JADBJN010000001">
    <property type="protein sequence ID" value="KAG5683697.1"/>
    <property type="molecule type" value="Genomic_DNA"/>
</dbReference>
<dbReference type="AlphaFoldDB" id="A0A9J6CN88"/>
<keyword evidence="4" id="KW-1185">Reference proteome</keyword>
<gene>
    <name evidence="3" type="ORF">PVAND_012963</name>
</gene>